<dbReference type="HOGENOM" id="CLU_2133547_0_0_1"/>
<keyword evidence="2" id="KW-1185">Reference proteome</keyword>
<dbReference type="Proteomes" id="UP000053342">
    <property type="component" value="Unassembled WGS sequence"/>
</dbReference>
<dbReference type="EMBL" id="KN847339">
    <property type="protein sequence ID" value="KIW39764.1"/>
    <property type="molecule type" value="Genomic_DNA"/>
</dbReference>
<proteinExistence type="predicted"/>
<accession>A0A0D2DW57</accession>
<dbReference type="GeneID" id="27360423"/>
<evidence type="ECO:0000313" key="2">
    <source>
        <dbReference type="Proteomes" id="UP000053342"/>
    </source>
</evidence>
<dbReference type="AlphaFoldDB" id="A0A0D2DW57"/>
<dbReference type="RefSeq" id="XP_016259980.1">
    <property type="nucleotide sequence ID" value="XM_016409672.1"/>
</dbReference>
<gene>
    <name evidence="1" type="ORF">PV06_08349</name>
</gene>
<evidence type="ECO:0000313" key="1">
    <source>
        <dbReference type="EMBL" id="KIW39764.1"/>
    </source>
</evidence>
<organism evidence="1 2">
    <name type="scientific">Exophiala oligosperma</name>
    <dbReference type="NCBI Taxonomy" id="215243"/>
    <lineage>
        <taxon>Eukaryota</taxon>
        <taxon>Fungi</taxon>
        <taxon>Dikarya</taxon>
        <taxon>Ascomycota</taxon>
        <taxon>Pezizomycotina</taxon>
        <taxon>Eurotiomycetes</taxon>
        <taxon>Chaetothyriomycetidae</taxon>
        <taxon>Chaetothyriales</taxon>
        <taxon>Herpotrichiellaceae</taxon>
        <taxon>Exophiala</taxon>
    </lineage>
</organism>
<dbReference type="VEuPathDB" id="FungiDB:PV06_08349"/>
<reference evidence="1 2" key="1">
    <citation type="submission" date="2015-01" db="EMBL/GenBank/DDBJ databases">
        <title>The Genome Sequence of Exophiala oligosperma CBS72588.</title>
        <authorList>
            <consortium name="The Broad Institute Genomics Platform"/>
            <person name="Cuomo C."/>
            <person name="de Hoog S."/>
            <person name="Gorbushina A."/>
            <person name="Stielow B."/>
            <person name="Teixiera M."/>
            <person name="Abouelleil A."/>
            <person name="Chapman S.B."/>
            <person name="Priest M."/>
            <person name="Young S.K."/>
            <person name="Wortman J."/>
            <person name="Nusbaum C."/>
            <person name="Birren B."/>
        </authorList>
    </citation>
    <scope>NUCLEOTIDE SEQUENCE [LARGE SCALE GENOMIC DNA]</scope>
    <source>
        <strain evidence="1 2">CBS 72588</strain>
    </source>
</reference>
<name>A0A0D2DW57_9EURO</name>
<sequence length="113" mass="12899">MIISSLVHAFPRSWTAMSPIDDDGRRRGERVSTSPCGKIQDWHFQNREMKMFPFDSRFQDVRILHIASRCRQRLCASIDTALITELGTSTTLFALPMFQDFGSIPSDMHPPPS</sequence>
<protein>
    <submittedName>
        <fullName evidence="1">Uncharacterized protein</fullName>
    </submittedName>
</protein>